<accession>A0A7J9C0X3</accession>
<reference evidence="1 2" key="1">
    <citation type="journal article" date="2019" name="Genome Biol. Evol.">
        <title>Insights into the evolution of the New World diploid cottons (Gossypium, subgenus Houzingenia) based on genome sequencing.</title>
        <authorList>
            <person name="Grover C.E."/>
            <person name="Arick M.A. 2nd"/>
            <person name="Thrash A."/>
            <person name="Conover J.L."/>
            <person name="Sanders W.S."/>
            <person name="Peterson D.G."/>
            <person name="Frelichowski J.E."/>
            <person name="Scheffler J.A."/>
            <person name="Scheffler B.E."/>
            <person name="Wendel J.F."/>
        </authorList>
    </citation>
    <scope>NUCLEOTIDE SEQUENCE [LARGE SCALE GENOMIC DNA]</scope>
    <source>
        <strain evidence="1">5</strain>
        <tissue evidence="1">Leaf</tissue>
    </source>
</reference>
<comment type="caution">
    <text evidence="1">The sequence shown here is derived from an EMBL/GenBank/DDBJ whole genome shotgun (WGS) entry which is preliminary data.</text>
</comment>
<protein>
    <submittedName>
        <fullName evidence="1">Uncharacterized protein</fullName>
    </submittedName>
</protein>
<organism evidence="1 2">
    <name type="scientific">Gossypium gossypioides</name>
    <name type="common">Mexican cotton</name>
    <name type="synonym">Selera gossypioides</name>
    <dbReference type="NCBI Taxonomy" id="34282"/>
    <lineage>
        <taxon>Eukaryota</taxon>
        <taxon>Viridiplantae</taxon>
        <taxon>Streptophyta</taxon>
        <taxon>Embryophyta</taxon>
        <taxon>Tracheophyta</taxon>
        <taxon>Spermatophyta</taxon>
        <taxon>Magnoliopsida</taxon>
        <taxon>eudicotyledons</taxon>
        <taxon>Gunneridae</taxon>
        <taxon>Pentapetalae</taxon>
        <taxon>rosids</taxon>
        <taxon>malvids</taxon>
        <taxon>Malvales</taxon>
        <taxon>Malvaceae</taxon>
        <taxon>Malvoideae</taxon>
        <taxon>Gossypium</taxon>
    </lineage>
</organism>
<name>A0A7J9C0X3_GOSGO</name>
<evidence type="ECO:0000313" key="2">
    <source>
        <dbReference type="Proteomes" id="UP000593579"/>
    </source>
</evidence>
<proteinExistence type="predicted"/>
<evidence type="ECO:0000313" key="1">
    <source>
        <dbReference type="EMBL" id="MBA0742037.1"/>
    </source>
</evidence>
<dbReference type="EMBL" id="JABEZY010000007">
    <property type="protein sequence ID" value="MBA0742037.1"/>
    <property type="molecule type" value="Genomic_DNA"/>
</dbReference>
<gene>
    <name evidence="1" type="ORF">Gogos_015142</name>
</gene>
<dbReference type="Proteomes" id="UP000593579">
    <property type="component" value="Unassembled WGS sequence"/>
</dbReference>
<keyword evidence="2" id="KW-1185">Reference proteome</keyword>
<dbReference type="OrthoDB" id="1001157at2759"/>
<sequence length="128" mass="14666">MPHRSPSVPQDNVALENEVNTQVLGHDKYGKVLRYGRRMTKSRLSSYGSIIRGSQSTSTISTLIEEMNAKHVEQIQKVQAEQAKFMDMMDACEKKYKALLNKCMKKGISIEFHTRRPDDEVFSLDDNE</sequence>
<dbReference type="AlphaFoldDB" id="A0A7J9C0X3"/>